<keyword evidence="2 5" id="KW-0812">Transmembrane</keyword>
<organism evidence="7 8">
    <name type="scientific">Rapidithrix thailandica</name>
    <dbReference type="NCBI Taxonomy" id="413964"/>
    <lineage>
        <taxon>Bacteria</taxon>
        <taxon>Pseudomonadati</taxon>
        <taxon>Bacteroidota</taxon>
        <taxon>Cytophagia</taxon>
        <taxon>Cytophagales</taxon>
        <taxon>Flammeovirgaceae</taxon>
        <taxon>Rapidithrix</taxon>
    </lineage>
</organism>
<evidence type="ECO:0000256" key="2">
    <source>
        <dbReference type="ARBA" id="ARBA00022692"/>
    </source>
</evidence>
<comment type="caution">
    <text evidence="7">The sequence shown here is derived from an EMBL/GenBank/DDBJ whole genome shotgun (WGS) entry which is preliminary data.</text>
</comment>
<evidence type="ECO:0000256" key="3">
    <source>
        <dbReference type="ARBA" id="ARBA00022989"/>
    </source>
</evidence>
<evidence type="ECO:0000313" key="8">
    <source>
        <dbReference type="Proteomes" id="UP001403385"/>
    </source>
</evidence>
<keyword evidence="8" id="KW-1185">Reference proteome</keyword>
<feature type="transmembrane region" description="Helical" evidence="5">
    <location>
        <begin position="49"/>
        <end position="68"/>
    </location>
</feature>
<accession>A0AAW9S7Q5</accession>
<dbReference type="GO" id="GO:0016020">
    <property type="term" value="C:membrane"/>
    <property type="evidence" value="ECO:0007669"/>
    <property type="project" value="UniProtKB-SubCell"/>
</dbReference>
<dbReference type="Proteomes" id="UP001403385">
    <property type="component" value="Unassembled WGS sequence"/>
</dbReference>
<proteinExistence type="predicted"/>
<comment type="subcellular location">
    <subcellularLocation>
        <location evidence="1">Membrane</location>
        <topology evidence="1">Multi-pass membrane protein</topology>
    </subcellularLocation>
</comment>
<keyword evidence="3 5" id="KW-1133">Transmembrane helix</keyword>
<protein>
    <submittedName>
        <fullName evidence="7">TM2 domain-containing protein</fullName>
    </submittedName>
</protein>
<evidence type="ECO:0000259" key="6">
    <source>
        <dbReference type="Pfam" id="PF05154"/>
    </source>
</evidence>
<dbReference type="AlphaFoldDB" id="A0AAW9S7Q5"/>
<evidence type="ECO:0000256" key="1">
    <source>
        <dbReference type="ARBA" id="ARBA00004141"/>
    </source>
</evidence>
<evidence type="ECO:0000256" key="5">
    <source>
        <dbReference type="SAM" id="Phobius"/>
    </source>
</evidence>
<feature type="domain" description="TM2" evidence="6">
    <location>
        <begin position="49"/>
        <end position="93"/>
    </location>
</feature>
<dbReference type="EMBL" id="JBDKWZ010000003">
    <property type="protein sequence ID" value="MEN7547760.1"/>
    <property type="molecule type" value="Genomic_DNA"/>
</dbReference>
<feature type="transmembrane region" description="Helical" evidence="5">
    <location>
        <begin position="74"/>
        <end position="93"/>
    </location>
</feature>
<evidence type="ECO:0000313" key="7">
    <source>
        <dbReference type="EMBL" id="MEN7547760.1"/>
    </source>
</evidence>
<dbReference type="InterPro" id="IPR007829">
    <property type="entry name" value="TM2"/>
</dbReference>
<keyword evidence="4 5" id="KW-0472">Membrane</keyword>
<reference evidence="7 8" key="1">
    <citation type="submission" date="2024-04" db="EMBL/GenBank/DDBJ databases">
        <title>Novel genus in family Flammeovirgaceae.</title>
        <authorList>
            <person name="Nguyen T.H."/>
            <person name="Vuong T.Q."/>
            <person name="Le H."/>
            <person name="Kim S.-G."/>
        </authorList>
    </citation>
    <scope>NUCLEOTIDE SEQUENCE [LARGE SCALE GENOMIC DNA]</scope>
    <source>
        <strain evidence="7 8">JCM 23209</strain>
    </source>
</reference>
<gene>
    <name evidence="7" type="ORF">AAG747_07565</name>
</gene>
<dbReference type="RefSeq" id="WP_346820545.1">
    <property type="nucleotide sequence ID" value="NZ_JBDKWZ010000003.1"/>
</dbReference>
<name>A0AAW9S7Q5_9BACT</name>
<sequence length="119" mass="13307">MNHNLIRMLPGIEGEELIYLQNLTEELTESELQTFISIYSGKRVRSDNLLIGSIVGLFGFAGVQRFMIGQIGMGILHFFTAGLCMVGTIIDLINHKKMATEHNLKIASETLHMVRMLNG</sequence>
<dbReference type="Pfam" id="PF05154">
    <property type="entry name" value="TM2"/>
    <property type="match status" value="1"/>
</dbReference>
<evidence type="ECO:0000256" key="4">
    <source>
        <dbReference type="ARBA" id="ARBA00023136"/>
    </source>
</evidence>